<reference evidence="11 12" key="2">
    <citation type="submission" date="2018-05" db="EMBL/GenBank/DDBJ databases">
        <authorList>
            <person name="Lanie J.A."/>
            <person name="Ng W.-L."/>
            <person name="Kazmierczak K.M."/>
            <person name="Andrzejewski T.M."/>
            <person name="Davidsen T.M."/>
            <person name="Wayne K.J."/>
            <person name="Tettelin H."/>
            <person name="Glass J.I."/>
            <person name="Rusch D."/>
            <person name="Podicherti R."/>
            <person name="Tsui H.-C.T."/>
            <person name="Winkler M.E."/>
        </authorList>
    </citation>
    <scope>NUCLEOTIDE SEQUENCE [LARGE SCALE GENOMIC DNA]</scope>
    <source>
        <strain evidence="11 12">C305</strain>
    </source>
</reference>
<evidence type="ECO:0000256" key="2">
    <source>
        <dbReference type="ARBA" id="ARBA00022630"/>
    </source>
</evidence>
<evidence type="ECO:0000256" key="1">
    <source>
        <dbReference type="ARBA" id="ARBA00001974"/>
    </source>
</evidence>
<name>A0A2U2XCQ9_9FLAO</name>
<comment type="similarity">
    <text evidence="9">Belongs to the aromatic-ring hydroxylase family. KMO subfamily.</text>
</comment>
<evidence type="ECO:0000259" key="10">
    <source>
        <dbReference type="Pfam" id="PF01494"/>
    </source>
</evidence>
<keyword evidence="2 9" id="KW-0285">Flavoprotein</keyword>
<keyword evidence="3 9" id="KW-0662">Pyridine nucleotide biosynthesis</keyword>
<dbReference type="AlphaFoldDB" id="A0A2U2XCQ9"/>
<evidence type="ECO:0000256" key="9">
    <source>
        <dbReference type="HAMAP-Rule" id="MF_01971"/>
    </source>
</evidence>
<evidence type="ECO:0000256" key="3">
    <source>
        <dbReference type="ARBA" id="ARBA00022642"/>
    </source>
</evidence>
<evidence type="ECO:0000313" key="11">
    <source>
        <dbReference type="EMBL" id="PWH85568.1"/>
    </source>
</evidence>
<dbReference type="EMBL" id="QFRJ01000005">
    <property type="protein sequence ID" value="PWH85568.1"/>
    <property type="molecule type" value="Genomic_DNA"/>
</dbReference>
<comment type="caution">
    <text evidence="11">The sequence shown here is derived from an EMBL/GenBank/DDBJ whole genome shotgun (WGS) entry which is preliminary data.</text>
</comment>
<reference evidence="11 12" key="1">
    <citation type="submission" date="2018-05" db="EMBL/GenBank/DDBJ databases">
        <title>Brumimicrobium oceani sp. nov., isolated from coastal sediment.</title>
        <authorList>
            <person name="Kou Y."/>
        </authorList>
    </citation>
    <scope>NUCLEOTIDE SEQUENCE [LARGE SCALE GENOMIC DNA]</scope>
    <source>
        <strain evidence="11 12">C305</strain>
    </source>
</reference>
<dbReference type="HAMAP" id="MF_01971">
    <property type="entry name" value="Kynurenine_monooxygenase"/>
    <property type="match status" value="1"/>
</dbReference>
<dbReference type="EC" id="1.14.13.9" evidence="9"/>
<dbReference type="Pfam" id="PF01494">
    <property type="entry name" value="FAD_binding_3"/>
    <property type="match status" value="1"/>
</dbReference>
<comment type="cofactor">
    <cofactor evidence="1 9">
        <name>FAD</name>
        <dbReference type="ChEBI" id="CHEBI:57692"/>
    </cofactor>
</comment>
<comment type="pathway">
    <text evidence="9">Cofactor biosynthesis; NAD(+) biosynthesis; quinolinate from L-kynurenine: step 1/3.</text>
</comment>
<dbReference type="FunFam" id="3.50.50.60:FF:000185">
    <property type="entry name" value="Kynurenine 3-monooxygenase"/>
    <property type="match status" value="1"/>
</dbReference>
<evidence type="ECO:0000313" key="12">
    <source>
        <dbReference type="Proteomes" id="UP000245370"/>
    </source>
</evidence>
<keyword evidence="4 9" id="KW-0274">FAD</keyword>
<dbReference type="GO" id="GO:0004502">
    <property type="term" value="F:kynurenine 3-monooxygenase activity"/>
    <property type="evidence" value="ECO:0007669"/>
    <property type="project" value="UniProtKB-UniRule"/>
</dbReference>
<dbReference type="Gene3D" id="3.50.50.60">
    <property type="entry name" value="FAD/NAD(P)-binding domain"/>
    <property type="match status" value="1"/>
</dbReference>
<evidence type="ECO:0000256" key="8">
    <source>
        <dbReference type="ARBA" id="ARBA00047818"/>
    </source>
</evidence>
<sequence length="447" mass="50876">MGNKKVAVVGAGLVGSLMAVLLAKKGMQVDVFERRPDLRKAKAIGGRSINLALSNRGFKALSLAGFDKEIRDVSIPMYGRQMHDVEGNLTYQAYGKEKEAIYSVSRGQLNQKLMNLADDYENVKYRFDRACEDIDLSKNEITFNNSSTHGKEYFSYDQIFGADGAFSAVRGVLQKTPMFNYSQEYLPHGYKELSFPANADGTHCFDKNCLHIWPRGEFMMIALPNLDGSFTVTLFFPMKGEISFESLDTEEKVLDFFNKTFPDAVPYMPTLVEDFFSNPTSTLVTVRCSPWNYEDKVMLLGDASHAVVPFYGQGLNSGLEDCTVFFEMYEKHKGNVHALFEAFSEQRVPDGNAIADLALYNYIEMRDLAGDKDFLLRKKIERKFSDLYPDKWMPLYSQVTFSHIRYSEALAAGNRQRKIMDEVMEMDSIHDQWDDQKVIDKILSLVE</sequence>
<dbReference type="InterPro" id="IPR036188">
    <property type="entry name" value="FAD/NAD-bd_sf"/>
</dbReference>
<protein>
    <recommendedName>
        <fullName evidence="9">Kynurenine 3-monooxygenase</fullName>
        <ecNumber evidence="9">1.14.13.9</ecNumber>
    </recommendedName>
    <alternativeName>
        <fullName evidence="9">Kynurenine 3-hydroxylase</fullName>
    </alternativeName>
</protein>
<comment type="function">
    <text evidence="9">Catalyzes the hydroxylation of L-kynurenine (L-Kyn) to form 3-hydroxy-L-kynurenine (L-3OHKyn). Required for synthesis of quinolinic acid.</text>
</comment>
<dbReference type="OrthoDB" id="9766816at2"/>
<accession>A0A2U2XCQ9</accession>
<dbReference type="GO" id="GO:0006569">
    <property type="term" value="P:L-tryptophan catabolic process"/>
    <property type="evidence" value="ECO:0007669"/>
    <property type="project" value="UniProtKB-UniRule"/>
</dbReference>
<keyword evidence="6 9" id="KW-0560">Oxidoreductase</keyword>
<organism evidence="11 12">
    <name type="scientific">Brumimicrobium oceani</name>
    <dbReference type="NCBI Taxonomy" id="2100725"/>
    <lineage>
        <taxon>Bacteria</taxon>
        <taxon>Pseudomonadati</taxon>
        <taxon>Bacteroidota</taxon>
        <taxon>Flavobacteriia</taxon>
        <taxon>Flavobacteriales</taxon>
        <taxon>Crocinitomicaceae</taxon>
        <taxon>Brumimicrobium</taxon>
    </lineage>
</organism>
<feature type="domain" description="FAD-binding" evidence="10">
    <location>
        <begin position="5"/>
        <end position="324"/>
    </location>
</feature>
<evidence type="ECO:0000256" key="6">
    <source>
        <dbReference type="ARBA" id="ARBA00023002"/>
    </source>
</evidence>
<keyword evidence="12" id="KW-1185">Reference proteome</keyword>
<dbReference type="Proteomes" id="UP000245370">
    <property type="component" value="Unassembled WGS sequence"/>
</dbReference>
<dbReference type="GO" id="GO:0019805">
    <property type="term" value="P:quinolinate biosynthetic process"/>
    <property type="evidence" value="ECO:0007669"/>
    <property type="project" value="UniProtKB-UniRule"/>
</dbReference>
<dbReference type="PRINTS" id="PR00420">
    <property type="entry name" value="RNGMNOXGNASE"/>
</dbReference>
<evidence type="ECO:0000256" key="5">
    <source>
        <dbReference type="ARBA" id="ARBA00022857"/>
    </source>
</evidence>
<keyword evidence="7 9" id="KW-0503">Monooxygenase</keyword>
<evidence type="ECO:0000256" key="4">
    <source>
        <dbReference type="ARBA" id="ARBA00022827"/>
    </source>
</evidence>
<proteinExistence type="inferred from homology"/>
<dbReference type="GO" id="GO:0071949">
    <property type="term" value="F:FAD binding"/>
    <property type="evidence" value="ECO:0007669"/>
    <property type="project" value="InterPro"/>
</dbReference>
<dbReference type="SUPFAM" id="SSF51905">
    <property type="entry name" value="FAD/NAD(P)-binding domain"/>
    <property type="match status" value="1"/>
</dbReference>
<comment type="catalytic activity">
    <reaction evidence="8 9">
        <text>L-kynurenine + NADPH + O2 + H(+) = 3-hydroxy-L-kynurenine + NADP(+) + H2O</text>
        <dbReference type="Rhea" id="RHEA:20545"/>
        <dbReference type="ChEBI" id="CHEBI:15377"/>
        <dbReference type="ChEBI" id="CHEBI:15378"/>
        <dbReference type="ChEBI" id="CHEBI:15379"/>
        <dbReference type="ChEBI" id="CHEBI:57783"/>
        <dbReference type="ChEBI" id="CHEBI:57959"/>
        <dbReference type="ChEBI" id="CHEBI:58125"/>
        <dbReference type="ChEBI" id="CHEBI:58349"/>
        <dbReference type="EC" id="1.14.13.9"/>
    </reaction>
</comment>
<gene>
    <name evidence="9" type="primary">kmo</name>
    <name evidence="11" type="ORF">DIT68_07975</name>
</gene>
<dbReference type="InterPro" id="IPR002938">
    <property type="entry name" value="FAD-bd"/>
</dbReference>
<keyword evidence="5 9" id="KW-0521">NADP</keyword>
<dbReference type="PANTHER" id="PTHR46028:SF2">
    <property type="entry name" value="KYNURENINE 3-MONOOXYGENASE"/>
    <property type="match status" value="1"/>
</dbReference>
<dbReference type="RefSeq" id="WP_109359274.1">
    <property type="nucleotide sequence ID" value="NZ_QFRJ01000005.1"/>
</dbReference>
<dbReference type="GO" id="GO:0070189">
    <property type="term" value="P:kynurenine metabolic process"/>
    <property type="evidence" value="ECO:0007669"/>
    <property type="project" value="TreeGrafter"/>
</dbReference>
<dbReference type="GO" id="GO:0043420">
    <property type="term" value="P:anthranilate metabolic process"/>
    <property type="evidence" value="ECO:0007669"/>
    <property type="project" value="UniProtKB-UniRule"/>
</dbReference>
<dbReference type="InterPro" id="IPR027545">
    <property type="entry name" value="Kynurenine_monooxygenase"/>
</dbReference>
<dbReference type="PANTHER" id="PTHR46028">
    <property type="entry name" value="KYNURENINE 3-MONOOXYGENASE"/>
    <property type="match status" value="1"/>
</dbReference>
<dbReference type="UniPathway" id="UPA00253">
    <property type="reaction ID" value="UER00328"/>
</dbReference>
<evidence type="ECO:0000256" key="7">
    <source>
        <dbReference type="ARBA" id="ARBA00023033"/>
    </source>
</evidence>
<dbReference type="GO" id="GO:0009435">
    <property type="term" value="P:NAD+ biosynthetic process"/>
    <property type="evidence" value="ECO:0007669"/>
    <property type="project" value="UniProtKB-UniPathway"/>
</dbReference>